<gene>
    <name evidence="2" type="ORF">CPB83DRAFT_512324</name>
</gene>
<accession>A0A9P6EBJ0</accession>
<protein>
    <submittedName>
        <fullName evidence="2">Uncharacterized protein</fullName>
    </submittedName>
</protein>
<evidence type="ECO:0000313" key="3">
    <source>
        <dbReference type="Proteomes" id="UP000807306"/>
    </source>
</evidence>
<name>A0A9P6EBJ0_9AGAR</name>
<organism evidence="2 3">
    <name type="scientific">Crepidotus variabilis</name>
    <dbReference type="NCBI Taxonomy" id="179855"/>
    <lineage>
        <taxon>Eukaryota</taxon>
        <taxon>Fungi</taxon>
        <taxon>Dikarya</taxon>
        <taxon>Basidiomycota</taxon>
        <taxon>Agaricomycotina</taxon>
        <taxon>Agaricomycetes</taxon>
        <taxon>Agaricomycetidae</taxon>
        <taxon>Agaricales</taxon>
        <taxon>Agaricineae</taxon>
        <taxon>Crepidotaceae</taxon>
        <taxon>Crepidotus</taxon>
    </lineage>
</organism>
<keyword evidence="3" id="KW-1185">Reference proteome</keyword>
<reference evidence="2" key="1">
    <citation type="submission" date="2020-11" db="EMBL/GenBank/DDBJ databases">
        <authorList>
            <consortium name="DOE Joint Genome Institute"/>
            <person name="Ahrendt S."/>
            <person name="Riley R."/>
            <person name="Andreopoulos W."/>
            <person name="Labutti K."/>
            <person name="Pangilinan J."/>
            <person name="Ruiz-Duenas F.J."/>
            <person name="Barrasa J.M."/>
            <person name="Sanchez-Garcia M."/>
            <person name="Camarero S."/>
            <person name="Miyauchi S."/>
            <person name="Serrano A."/>
            <person name="Linde D."/>
            <person name="Babiker R."/>
            <person name="Drula E."/>
            <person name="Ayuso-Fernandez I."/>
            <person name="Pacheco R."/>
            <person name="Padilla G."/>
            <person name="Ferreira P."/>
            <person name="Barriuso J."/>
            <person name="Kellner H."/>
            <person name="Castanera R."/>
            <person name="Alfaro M."/>
            <person name="Ramirez L."/>
            <person name="Pisabarro A.G."/>
            <person name="Kuo A."/>
            <person name="Tritt A."/>
            <person name="Lipzen A."/>
            <person name="He G."/>
            <person name="Yan M."/>
            <person name="Ng V."/>
            <person name="Cullen D."/>
            <person name="Martin F."/>
            <person name="Rosso M.-N."/>
            <person name="Henrissat B."/>
            <person name="Hibbett D."/>
            <person name="Martinez A.T."/>
            <person name="Grigoriev I.V."/>
        </authorList>
    </citation>
    <scope>NUCLEOTIDE SEQUENCE</scope>
    <source>
        <strain evidence="2">CBS 506.95</strain>
    </source>
</reference>
<proteinExistence type="predicted"/>
<dbReference type="OrthoDB" id="3261052at2759"/>
<feature type="compositionally biased region" description="Basic residues" evidence="1">
    <location>
        <begin position="54"/>
        <end position="71"/>
    </location>
</feature>
<feature type="compositionally biased region" description="Basic and acidic residues" evidence="1">
    <location>
        <begin position="12"/>
        <end position="21"/>
    </location>
</feature>
<feature type="region of interest" description="Disordered" evidence="1">
    <location>
        <begin position="1"/>
        <end position="104"/>
    </location>
</feature>
<comment type="caution">
    <text evidence="2">The sequence shown here is derived from an EMBL/GenBank/DDBJ whole genome shotgun (WGS) entry which is preliminary data.</text>
</comment>
<dbReference type="AlphaFoldDB" id="A0A9P6EBJ0"/>
<feature type="compositionally biased region" description="Acidic residues" evidence="1">
    <location>
        <begin position="263"/>
        <end position="278"/>
    </location>
</feature>
<dbReference type="Proteomes" id="UP000807306">
    <property type="component" value="Unassembled WGS sequence"/>
</dbReference>
<feature type="compositionally biased region" description="Basic residues" evidence="1">
    <location>
        <begin position="1"/>
        <end position="11"/>
    </location>
</feature>
<evidence type="ECO:0000313" key="2">
    <source>
        <dbReference type="EMBL" id="KAF9525898.1"/>
    </source>
</evidence>
<feature type="region of interest" description="Disordered" evidence="1">
    <location>
        <begin position="255"/>
        <end position="291"/>
    </location>
</feature>
<dbReference type="EMBL" id="MU157878">
    <property type="protein sequence ID" value="KAF9525898.1"/>
    <property type="molecule type" value="Genomic_DNA"/>
</dbReference>
<evidence type="ECO:0000256" key="1">
    <source>
        <dbReference type="SAM" id="MobiDB-lite"/>
    </source>
</evidence>
<sequence>MASKKATKRQRSQSDPERSPDKLPSGRFKKKMKHQLESDSDQELDDNGQAGPKKPIHKIRGRPAHNSKRLIKSSATTDKMPLPKSAFLTATTPPDKQKSKSKLDVYTPRGARAVEFAMQPAIWKMDISPELNKNPRHRGSTNNLRSLNIIKHQEEDGWEQLGTVRTEKLHKQFDAWENDYSPQKYDISDGLVSIQYQGHPCDRPKDIRARPFLLDWQDLTSKMRKKMIASEKPVFRAEYHCLGACAAQAKATAHKVHKKPESESESESDNSDSDDIGSDESQPNRELGVDQKIKKVSVLKKRAVKPKKCPHNVKIHIEISSADLSTATIYQCYTHQKTHQEFLDMSPFIRQHILEMASIVNMTASQIKKRLIRFCTNNEIPAYRWPNPSQINNIVQNVRRKERCLTDPLLAIGHFAQSNPDKIFHYTPADYSTDPPSNFATGIQHPFALQAMILWSNRHGLGLDSSYRHKNENRAPVTFLTTLDENSHMIPGPVFLSSDITTETLTIFLQKLILVYKIIQQRF</sequence>